<gene>
    <name evidence="5" type="ORF">PDENDC454_13977</name>
</gene>
<proteinExistence type="predicted"/>
<dbReference type="InterPro" id="IPR036388">
    <property type="entry name" value="WH-like_DNA-bd_sf"/>
</dbReference>
<keyword evidence="6" id="KW-1185">Reference proteome</keyword>
<evidence type="ECO:0000259" key="4">
    <source>
        <dbReference type="PROSITE" id="PS50043"/>
    </source>
</evidence>
<dbReference type="PROSITE" id="PS50043">
    <property type="entry name" value="HTH_LUXR_2"/>
    <property type="match status" value="1"/>
</dbReference>
<dbReference type="GO" id="GO:0003677">
    <property type="term" value="F:DNA binding"/>
    <property type="evidence" value="ECO:0007669"/>
    <property type="project" value="UniProtKB-KW"/>
</dbReference>
<accession>H3SGZ0</accession>
<dbReference type="PATRIC" id="fig|1131935.3.peg.2892"/>
<dbReference type="PANTHER" id="PTHR44688">
    <property type="entry name" value="DNA-BINDING TRANSCRIPTIONAL ACTIVATOR DEVR_DOSR"/>
    <property type="match status" value="1"/>
</dbReference>
<dbReference type="CDD" id="cd06170">
    <property type="entry name" value="LuxR_C_like"/>
    <property type="match status" value="1"/>
</dbReference>
<dbReference type="PANTHER" id="PTHR44688:SF16">
    <property type="entry name" value="DNA-BINDING TRANSCRIPTIONAL ACTIVATOR DEVR_DOSR"/>
    <property type="match status" value="1"/>
</dbReference>
<dbReference type="EMBL" id="AHKH01000032">
    <property type="protein sequence ID" value="EHQ61697.1"/>
    <property type="molecule type" value="Genomic_DNA"/>
</dbReference>
<dbReference type="RefSeq" id="WP_006677294.1">
    <property type="nucleotide sequence ID" value="NZ_AHKH01000032.1"/>
</dbReference>
<sequence length="360" mass="39143">MTAIRQMTLIRLQIDKLGSASATSPDYRSSLLSLLREAVPFDAGCCTHVDPKTLLSTGAVTEDNVEAIHPHLFRNEYGEEDVNAYDELVHAGIPVATLCEATGGQPERSARYREVLLPAGFRDELRAALLYNGACWGFLTLYRSTGQPVFSAEEREFIASAAPGIASCLRAYSLALPGADAAWTEDSDEPGIAILSEQLALLFSNAAADRWIGKLRAWERIGSDTLPRPLRAVGTRALHAPAAASAAKACIRMPDGPYLAIRASRLHGSSGEIQLAVSFEPARPSDMLPVIAEAYRLTEREQQLLEGVIRGLSTKELAASLHISAYTVQDHLKSIFAKTGVASRRELIWHLHSRFSLPRA</sequence>
<protein>
    <submittedName>
        <fullName evidence="5">LuxR family transcriptional regulator</fullName>
    </submittedName>
</protein>
<keyword evidence="2" id="KW-0238">DNA-binding</keyword>
<dbReference type="InterPro" id="IPR000792">
    <property type="entry name" value="Tscrpt_reg_LuxR_C"/>
</dbReference>
<comment type="caution">
    <text evidence="5">The sequence shown here is derived from an EMBL/GenBank/DDBJ whole genome shotgun (WGS) entry which is preliminary data.</text>
</comment>
<dbReference type="InterPro" id="IPR016032">
    <property type="entry name" value="Sig_transdc_resp-reg_C-effctor"/>
</dbReference>
<keyword evidence="3" id="KW-0804">Transcription</keyword>
<dbReference type="Gene3D" id="1.10.10.10">
    <property type="entry name" value="Winged helix-like DNA-binding domain superfamily/Winged helix DNA-binding domain"/>
    <property type="match status" value="1"/>
</dbReference>
<dbReference type="Pfam" id="PF00196">
    <property type="entry name" value="GerE"/>
    <property type="match status" value="1"/>
</dbReference>
<dbReference type="GO" id="GO:0045892">
    <property type="term" value="P:negative regulation of DNA-templated transcription"/>
    <property type="evidence" value="ECO:0007669"/>
    <property type="project" value="UniProtKB-ARBA"/>
</dbReference>
<dbReference type="SUPFAM" id="SSF55781">
    <property type="entry name" value="GAF domain-like"/>
    <property type="match status" value="1"/>
</dbReference>
<feature type="domain" description="HTH luxR-type" evidence="4">
    <location>
        <begin position="290"/>
        <end position="355"/>
    </location>
</feature>
<dbReference type="STRING" id="1131935.PDENDC454_13977"/>
<dbReference type="Proteomes" id="UP000003900">
    <property type="component" value="Unassembled WGS sequence"/>
</dbReference>
<dbReference type="AlphaFoldDB" id="H3SGZ0"/>
<dbReference type="SMART" id="SM00421">
    <property type="entry name" value="HTH_LUXR"/>
    <property type="match status" value="1"/>
</dbReference>
<reference evidence="5 6" key="1">
    <citation type="journal article" date="2012" name="J. Bacteriol.">
        <title>Genome Sequence of the Pattern-Forming Social Bacterium Paenibacillus dendritiformis C454 Chiral Morphotype.</title>
        <authorList>
            <person name="Sirota-Madi A."/>
            <person name="Olender T."/>
            <person name="Helman Y."/>
            <person name="Brainis I."/>
            <person name="Finkelshtein A."/>
            <person name="Roth D."/>
            <person name="Hagai E."/>
            <person name="Leshkowitz D."/>
            <person name="Brodsky L."/>
            <person name="Galatenko V."/>
            <person name="Nikolaev V."/>
            <person name="Gutnick D.L."/>
            <person name="Lancet D."/>
            <person name="Ben-Jacob E."/>
        </authorList>
    </citation>
    <scope>NUCLEOTIDE SEQUENCE [LARGE SCALE GENOMIC DNA]</scope>
    <source>
        <strain evidence="5 6">C454</strain>
    </source>
</reference>
<organism evidence="5 6">
    <name type="scientific">Paenibacillus dendritiformis C454</name>
    <dbReference type="NCBI Taxonomy" id="1131935"/>
    <lineage>
        <taxon>Bacteria</taxon>
        <taxon>Bacillati</taxon>
        <taxon>Bacillota</taxon>
        <taxon>Bacilli</taxon>
        <taxon>Bacillales</taxon>
        <taxon>Paenibacillaceae</taxon>
        <taxon>Paenibacillus</taxon>
    </lineage>
</organism>
<evidence type="ECO:0000313" key="6">
    <source>
        <dbReference type="Proteomes" id="UP000003900"/>
    </source>
</evidence>
<keyword evidence="1" id="KW-0805">Transcription regulation</keyword>
<evidence type="ECO:0000256" key="1">
    <source>
        <dbReference type="ARBA" id="ARBA00023015"/>
    </source>
</evidence>
<evidence type="ECO:0000256" key="3">
    <source>
        <dbReference type="ARBA" id="ARBA00023163"/>
    </source>
</evidence>
<dbReference type="PRINTS" id="PR00038">
    <property type="entry name" value="HTHLUXR"/>
</dbReference>
<evidence type="ECO:0000313" key="5">
    <source>
        <dbReference type="EMBL" id="EHQ61697.1"/>
    </source>
</evidence>
<evidence type="ECO:0000256" key="2">
    <source>
        <dbReference type="ARBA" id="ARBA00023125"/>
    </source>
</evidence>
<dbReference type="InterPro" id="IPR029016">
    <property type="entry name" value="GAF-like_dom_sf"/>
</dbReference>
<dbReference type="SUPFAM" id="SSF46894">
    <property type="entry name" value="C-terminal effector domain of the bipartite response regulators"/>
    <property type="match status" value="1"/>
</dbReference>
<dbReference type="Gene3D" id="3.30.450.40">
    <property type="match status" value="1"/>
</dbReference>
<name>H3SGZ0_9BACL</name>
<dbReference type="OrthoDB" id="9815744at2"/>